<gene>
    <name evidence="1" type="ORF">K8W17_04855</name>
</gene>
<dbReference type="EMBL" id="DYXY01000123">
    <property type="protein sequence ID" value="HJE15387.1"/>
    <property type="molecule type" value="Genomic_DNA"/>
</dbReference>
<comment type="caution">
    <text evidence="1">The sequence shown here is derived from an EMBL/GenBank/DDBJ whole genome shotgun (WGS) entry which is preliminary data.</text>
</comment>
<reference evidence="1" key="2">
    <citation type="submission" date="2021-09" db="EMBL/GenBank/DDBJ databases">
        <authorList>
            <person name="Gilroy R."/>
        </authorList>
    </citation>
    <scope>NUCLEOTIDE SEQUENCE</scope>
    <source>
        <strain evidence="1">CHK173-2119</strain>
    </source>
</reference>
<dbReference type="RefSeq" id="WP_151425829.1">
    <property type="nucleotide sequence ID" value="NZ_CP044499.1"/>
</dbReference>
<evidence type="ECO:0000313" key="1">
    <source>
        <dbReference type="EMBL" id="HJE15387.1"/>
    </source>
</evidence>
<accession>A0A921B3X5</accession>
<protein>
    <submittedName>
        <fullName evidence="1">Uncharacterized protein</fullName>
    </submittedName>
</protein>
<organism evidence="1 2">
    <name type="scientific">Lapidilactobacillus dextrinicus</name>
    <dbReference type="NCBI Taxonomy" id="51664"/>
    <lineage>
        <taxon>Bacteria</taxon>
        <taxon>Bacillati</taxon>
        <taxon>Bacillota</taxon>
        <taxon>Bacilli</taxon>
        <taxon>Lactobacillales</taxon>
        <taxon>Lactobacillaceae</taxon>
        <taxon>Lapidilactobacillus</taxon>
    </lineage>
</organism>
<reference evidence="1" key="1">
    <citation type="journal article" date="2021" name="PeerJ">
        <title>Extensive microbial diversity within the chicken gut microbiome revealed by metagenomics and culture.</title>
        <authorList>
            <person name="Gilroy R."/>
            <person name="Ravi A."/>
            <person name="Getino M."/>
            <person name="Pursley I."/>
            <person name="Horton D.L."/>
            <person name="Alikhan N.F."/>
            <person name="Baker D."/>
            <person name="Gharbi K."/>
            <person name="Hall N."/>
            <person name="Watson M."/>
            <person name="Adriaenssens E.M."/>
            <person name="Foster-Nyarko E."/>
            <person name="Jarju S."/>
            <person name="Secka A."/>
            <person name="Antonio M."/>
            <person name="Oren A."/>
            <person name="Chaudhuri R.R."/>
            <person name="La Ragione R."/>
            <person name="Hildebrand F."/>
            <person name="Pallen M.J."/>
        </authorList>
    </citation>
    <scope>NUCLEOTIDE SEQUENCE</scope>
    <source>
        <strain evidence="1">CHK173-2119</strain>
    </source>
</reference>
<evidence type="ECO:0000313" key="2">
    <source>
        <dbReference type="Proteomes" id="UP000774947"/>
    </source>
</evidence>
<sequence>METAKSVFKFMLASTLIVGGVLVAGTAFAAKGIDKAGDKLQDKLHHWL</sequence>
<proteinExistence type="predicted"/>
<dbReference type="Proteomes" id="UP000774947">
    <property type="component" value="Unassembled WGS sequence"/>
</dbReference>
<name>A0A921B3X5_9LACO</name>
<dbReference type="AlphaFoldDB" id="A0A921B3X5"/>